<evidence type="ECO:0000313" key="6">
    <source>
        <dbReference type="Proteomes" id="UP000694383"/>
    </source>
</evidence>
<reference evidence="5" key="1">
    <citation type="submission" date="2025-08" db="UniProtKB">
        <authorList>
            <consortium name="Ensembl"/>
        </authorList>
    </citation>
    <scope>IDENTIFICATION</scope>
</reference>
<dbReference type="GeneTree" id="ENSGT00940000154755"/>
<organism evidence="5 6">
    <name type="scientific">Oryzias sinensis</name>
    <name type="common">Chinese medaka</name>
    <dbReference type="NCBI Taxonomy" id="183150"/>
    <lineage>
        <taxon>Eukaryota</taxon>
        <taxon>Metazoa</taxon>
        <taxon>Chordata</taxon>
        <taxon>Craniata</taxon>
        <taxon>Vertebrata</taxon>
        <taxon>Euteleostomi</taxon>
        <taxon>Actinopterygii</taxon>
        <taxon>Neopterygii</taxon>
        <taxon>Teleostei</taxon>
        <taxon>Neoteleostei</taxon>
        <taxon>Acanthomorphata</taxon>
        <taxon>Ovalentaria</taxon>
        <taxon>Atherinomorphae</taxon>
        <taxon>Beloniformes</taxon>
        <taxon>Adrianichthyidae</taxon>
        <taxon>Oryziinae</taxon>
        <taxon>Oryzias</taxon>
    </lineage>
</organism>
<evidence type="ECO:0000256" key="3">
    <source>
        <dbReference type="SAM" id="SignalP"/>
    </source>
</evidence>
<name>A0A8C7ZF27_9TELE</name>
<dbReference type="GO" id="GO:0005615">
    <property type="term" value="C:extracellular space"/>
    <property type="evidence" value="ECO:0007669"/>
    <property type="project" value="TreeGrafter"/>
</dbReference>
<evidence type="ECO:0000256" key="1">
    <source>
        <dbReference type="ARBA" id="ARBA00009403"/>
    </source>
</evidence>
<dbReference type="FunFam" id="3.10.450.10:FF:000004">
    <property type="entry name" value="Cystatin C"/>
    <property type="match status" value="1"/>
</dbReference>
<feature type="domain" description="Cystatin" evidence="4">
    <location>
        <begin position="19"/>
        <end position="118"/>
    </location>
</feature>
<dbReference type="Ensembl" id="ENSOSIT00000043018.1">
    <property type="protein sequence ID" value="ENSOSIP00000040836.1"/>
    <property type="gene ID" value="ENSOSIG00000019884.1"/>
</dbReference>
<protein>
    <recommendedName>
        <fullName evidence="4">Cystatin domain-containing protein</fullName>
    </recommendedName>
</protein>
<dbReference type="Proteomes" id="UP000694383">
    <property type="component" value="Unplaced"/>
</dbReference>
<dbReference type="CDD" id="cd00042">
    <property type="entry name" value="CY"/>
    <property type="match status" value="1"/>
</dbReference>
<dbReference type="GO" id="GO:0005737">
    <property type="term" value="C:cytoplasm"/>
    <property type="evidence" value="ECO:0007669"/>
    <property type="project" value="TreeGrafter"/>
</dbReference>
<dbReference type="SUPFAM" id="SSF54403">
    <property type="entry name" value="Cystatin/monellin"/>
    <property type="match status" value="1"/>
</dbReference>
<dbReference type="AlphaFoldDB" id="A0A8C7ZF27"/>
<proteinExistence type="inferred from homology"/>
<dbReference type="GO" id="GO:0031982">
    <property type="term" value="C:vesicle"/>
    <property type="evidence" value="ECO:0007669"/>
    <property type="project" value="TreeGrafter"/>
</dbReference>
<comment type="similarity">
    <text evidence="1">Belongs to the cystatin family.</text>
</comment>
<sequence>MWKLAFPFLAALLAVGLGRHPDGGMDANANDPDVQTALKVAIDGYNNASPDIYLYKVMTVIRVQKKAVEGYKYIITLRIARTLCRKDKPANAHIYRCTFVVWSRPWLNDWQLLEAKCH</sequence>
<evidence type="ECO:0000256" key="2">
    <source>
        <dbReference type="ARBA" id="ARBA00023157"/>
    </source>
</evidence>
<dbReference type="InterPro" id="IPR000010">
    <property type="entry name" value="Cystatin_dom"/>
</dbReference>
<evidence type="ECO:0000313" key="5">
    <source>
        <dbReference type="Ensembl" id="ENSOSIP00000040836.1"/>
    </source>
</evidence>
<evidence type="ECO:0000259" key="4">
    <source>
        <dbReference type="SMART" id="SM00043"/>
    </source>
</evidence>
<dbReference type="PANTHER" id="PTHR46186:SF12">
    <property type="entry name" value="CYSTATIN C (AMYLOID ANGIOPATHY AND CEREBRAL HEMORRHAGE)-RELATED"/>
    <property type="match status" value="1"/>
</dbReference>
<reference evidence="5" key="2">
    <citation type="submission" date="2025-09" db="UniProtKB">
        <authorList>
            <consortium name="Ensembl"/>
        </authorList>
    </citation>
    <scope>IDENTIFICATION</scope>
</reference>
<keyword evidence="3" id="KW-0732">Signal</keyword>
<accession>A0A8C7ZF27</accession>
<feature type="signal peptide" evidence="3">
    <location>
        <begin position="1"/>
        <end position="18"/>
    </location>
</feature>
<dbReference type="GO" id="GO:0004869">
    <property type="term" value="F:cysteine-type endopeptidase inhibitor activity"/>
    <property type="evidence" value="ECO:0007669"/>
    <property type="project" value="InterPro"/>
</dbReference>
<dbReference type="PANTHER" id="PTHR46186">
    <property type="entry name" value="CYSTATIN"/>
    <property type="match status" value="1"/>
</dbReference>
<dbReference type="InterPro" id="IPR046350">
    <property type="entry name" value="Cystatin_sf"/>
</dbReference>
<keyword evidence="6" id="KW-1185">Reference proteome</keyword>
<dbReference type="SMART" id="SM00043">
    <property type="entry name" value="CY"/>
    <property type="match status" value="1"/>
</dbReference>
<dbReference type="Gene3D" id="3.10.450.10">
    <property type="match status" value="1"/>
</dbReference>
<feature type="chain" id="PRO_5034114583" description="Cystatin domain-containing protein" evidence="3">
    <location>
        <begin position="19"/>
        <end position="118"/>
    </location>
</feature>
<dbReference type="Pfam" id="PF00031">
    <property type="entry name" value="Cystatin"/>
    <property type="match status" value="1"/>
</dbReference>
<keyword evidence="2" id="KW-1015">Disulfide bond</keyword>